<comment type="caution">
    <text evidence="2">The sequence shown here is derived from an EMBL/GenBank/DDBJ whole genome shotgun (WGS) entry which is preliminary data.</text>
</comment>
<proteinExistence type="predicted"/>
<sequence length="69" mass="7989">MTEIVKFVYAMIIFFKLFLVATNNDDDSCYNDYHCINKSWLCPSGLVVRCITRQCKCITILNPIDFVST</sequence>
<reference evidence="2" key="1">
    <citation type="journal article" date="2018" name="Nat. Plants">
        <title>Whole-genome landscape of Medicago truncatula symbiotic genes.</title>
        <authorList>
            <person name="Pecrix Y."/>
            <person name="Gamas P."/>
            <person name="Carrere S."/>
        </authorList>
    </citation>
    <scope>NUCLEOTIDE SEQUENCE</scope>
    <source>
        <tissue evidence="2">Leaves</tissue>
    </source>
</reference>
<evidence type="ECO:0000313" key="2">
    <source>
        <dbReference type="EMBL" id="RHN68431.1"/>
    </source>
</evidence>
<dbReference type="EMBL" id="PSQE01000003">
    <property type="protein sequence ID" value="RHN68431.1"/>
    <property type="molecule type" value="Genomic_DNA"/>
</dbReference>
<accession>A0A396IUS5</accession>
<dbReference type="InterPro" id="IPR009810">
    <property type="entry name" value="Nodulin_late_dom"/>
</dbReference>
<organism evidence="2">
    <name type="scientific">Medicago truncatula</name>
    <name type="common">Barrel medic</name>
    <name type="synonym">Medicago tribuloides</name>
    <dbReference type="NCBI Taxonomy" id="3880"/>
    <lineage>
        <taxon>Eukaryota</taxon>
        <taxon>Viridiplantae</taxon>
        <taxon>Streptophyta</taxon>
        <taxon>Embryophyta</taxon>
        <taxon>Tracheophyta</taxon>
        <taxon>Spermatophyta</taxon>
        <taxon>Magnoliopsida</taxon>
        <taxon>eudicotyledons</taxon>
        <taxon>Gunneridae</taxon>
        <taxon>Pentapetalae</taxon>
        <taxon>rosids</taxon>
        <taxon>fabids</taxon>
        <taxon>Fabales</taxon>
        <taxon>Fabaceae</taxon>
        <taxon>Papilionoideae</taxon>
        <taxon>50 kb inversion clade</taxon>
        <taxon>NPAAA clade</taxon>
        <taxon>Hologalegina</taxon>
        <taxon>IRL clade</taxon>
        <taxon>Trifolieae</taxon>
        <taxon>Medicago</taxon>
    </lineage>
</organism>
<name>A0A396IUS5_MEDTR</name>
<evidence type="ECO:0000259" key="1">
    <source>
        <dbReference type="Pfam" id="PF07127"/>
    </source>
</evidence>
<dbReference type="Proteomes" id="UP000265566">
    <property type="component" value="Chromosome 3"/>
</dbReference>
<dbReference type="AlphaFoldDB" id="A0A396IUS5"/>
<gene>
    <name evidence="2" type="ORF">MtrunA17_Chr3g0113841</name>
</gene>
<feature type="domain" description="Late nodulin" evidence="1">
    <location>
        <begin position="1"/>
        <end position="56"/>
    </location>
</feature>
<dbReference type="Gramene" id="rna16785">
    <property type="protein sequence ID" value="RHN68431.1"/>
    <property type="gene ID" value="gene16785"/>
</dbReference>
<dbReference type="GO" id="GO:0046872">
    <property type="term" value="F:metal ion binding"/>
    <property type="evidence" value="ECO:0007669"/>
    <property type="project" value="InterPro"/>
</dbReference>
<dbReference type="Pfam" id="PF07127">
    <property type="entry name" value="Nodulin_late"/>
    <property type="match status" value="1"/>
</dbReference>
<protein>
    <submittedName>
        <fullName evidence="2">Putative Late nodulin</fullName>
    </submittedName>
</protein>